<organism evidence="1 2">
    <name type="scientific">Kangiella marina</name>
    <dbReference type="NCBI Taxonomy" id="1079178"/>
    <lineage>
        <taxon>Bacteria</taxon>
        <taxon>Pseudomonadati</taxon>
        <taxon>Pseudomonadota</taxon>
        <taxon>Gammaproteobacteria</taxon>
        <taxon>Kangiellales</taxon>
        <taxon>Kangiellaceae</taxon>
        <taxon>Kangiella</taxon>
    </lineage>
</organism>
<dbReference type="Gene3D" id="3.90.850.10">
    <property type="entry name" value="Fumarylacetoacetase-like, C-terminal domain"/>
    <property type="match status" value="1"/>
</dbReference>
<dbReference type="PANTHER" id="PTHR30143">
    <property type="entry name" value="ACID HYDRATASE"/>
    <property type="match status" value="1"/>
</dbReference>
<reference evidence="2" key="1">
    <citation type="journal article" date="2019" name="Int. J. Syst. Evol. Microbiol.">
        <title>The Global Catalogue of Microorganisms (GCM) 10K type strain sequencing project: providing services to taxonomists for standard genome sequencing and annotation.</title>
        <authorList>
            <consortium name="The Broad Institute Genomics Platform"/>
            <consortium name="The Broad Institute Genome Sequencing Center for Infectious Disease"/>
            <person name="Wu L."/>
            <person name="Ma J."/>
        </authorList>
    </citation>
    <scope>NUCLEOTIDE SEQUENCE [LARGE SCALE GENOMIC DNA]</scope>
    <source>
        <strain evidence="2">JCM 17728</strain>
    </source>
</reference>
<dbReference type="PANTHER" id="PTHR30143:SF0">
    <property type="entry name" value="2-KETO-4-PENTENOATE HYDRATASE"/>
    <property type="match status" value="1"/>
</dbReference>
<gene>
    <name evidence="1" type="ORF">GCM10023151_11380</name>
</gene>
<comment type="caution">
    <text evidence="1">The sequence shown here is derived from an EMBL/GenBank/DDBJ whole genome shotgun (WGS) entry which is preliminary data.</text>
</comment>
<evidence type="ECO:0000313" key="1">
    <source>
        <dbReference type="EMBL" id="GAA4359982.1"/>
    </source>
</evidence>
<dbReference type="EMBL" id="BAABFV010000001">
    <property type="protein sequence ID" value="GAA4359982.1"/>
    <property type="molecule type" value="Genomic_DNA"/>
</dbReference>
<dbReference type="InterPro" id="IPR050772">
    <property type="entry name" value="Hydratase-Decarb/MhpD_sf"/>
</dbReference>
<dbReference type="InterPro" id="IPR036663">
    <property type="entry name" value="Fumarylacetoacetase_C_sf"/>
</dbReference>
<dbReference type="SUPFAM" id="SSF56529">
    <property type="entry name" value="FAH"/>
    <property type="match status" value="1"/>
</dbReference>
<dbReference type="GO" id="GO:0016787">
    <property type="term" value="F:hydrolase activity"/>
    <property type="evidence" value="ECO:0007669"/>
    <property type="project" value="UniProtKB-KW"/>
</dbReference>
<protein>
    <submittedName>
        <fullName evidence="1">Fumarylacetoacetate hydrolase family protein</fullName>
    </submittedName>
</protein>
<dbReference type="Proteomes" id="UP001501011">
    <property type="component" value="Unassembled WGS sequence"/>
</dbReference>
<proteinExistence type="predicted"/>
<name>A0ABP8IJB1_9GAMM</name>
<keyword evidence="2" id="KW-1185">Reference proteome</keyword>
<accession>A0ABP8IJB1</accession>
<sequence>MLVPSDEEKLMQDAYSLQRVSVLQHAINDPIVGYKAGLTSEKGQEAFNVGEPLVGALFRSGFSRNRGAYILGNYHDLRLEVELGYILKRPITQPVEADQLSHYIKAIVPIVELPNLRFARKDEMTAATLITSNVGSNHFIMGNTMAYEPDTVNQLTTSLSKNGTIIMHGKATDAMGDQQEALVWMINKLLAIGYPLNQDNLLITGALGTMLPAEKGQYEARFRTDAMEEHETYIIAFSIR</sequence>
<evidence type="ECO:0000313" key="2">
    <source>
        <dbReference type="Proteomes" id="UP001501011"/>
    </source>
</evidence>
<keyword evidence="1" id="KW-0378">Hydrolase</keyword>